<dbReference type="InterPro" id="IPR021257">
    <property type="entry name" value="DUF2809"/>
</dbReference>
<reference evidence="3 4" key="1">
    <citation type="submission" date="2021-09" db="EMBL/GenBank/DDBJ databases">
        <title>Isoptericola luteus sp. nov., a novel bacterium isolated from Harbin, the capital city of Heilongjiang province.</title>
        <authorList>
            <person name="Li J."/>
        </authorList>
    </citation>
    <scope>NUCLEOTIDE SEQUENCE [LARGE SCALE GENOMIC DNA]</scope>
    <source>
        <strain evidence="3 4">NEAU-Y5</strain>
    </source>
</reference>
<comment type="caution">
    <text evidence="3">The sequence shown here is derived from an EMBL/GenBank/DDBJ whole genome shotgun (WGS) entry which is preliminary data.</text>
</comment>
<proteinExistence type="predicted"/>
<keyword evidence="1" id="KW-0472">Membrane</keyword>
<feature type="transmembrane region" description="Helical" evidence="1">
    <location>
        <begin position="147"/>
        <end position="170"/>
    </location>
</feature>
<dbReference type="RefSeq" id="WP_225565226.1">
    <property type="nucleotide sequence ID" value="NZ_JAIXCQ010000005.1"/>
</dbReference>
<dbReference type="PANTHER" id="PTHR34385:SF1">
    <property type="entry name" value="PEPTIDOGLYCAN L-ALANYL-D-GLUTAMATE ENDOPEPTIDASE CWLK"/>
    <property type="match status" value="1"/>
</dbReference>
<dbReference type="CDD" id="cd14814">
    <property type="entry name" value="Peptidase_M15"/>
    <property type="match status" value="1"/>
</dbReference>
<dbReference type="Proteomes" id="UP001319870">
    <property type="component" value="Unassembled WGS sequence"/>
</dbReference>
<gene>
    <name evidence="3" type="ORF">LEP48_08825</name>
</gene>
<dbReference type="EMBL" id="JAIXCQ010000005">
    <property type="protein sequence ID" value="MCA5893454.1"/>
    <property type="molecule type" value="Genomic_DNA"/>
</dbReference>
<evidence type="ECO:0000313" key="4">
    <source>
        <dbReference type="Proteomes" id="UP001319870"/>
    </source>
</evidence>
<accession>A0ABS7ZIM0</accession>
<dbReference type="Pfam" id="PF10990">
    <property type="entry name" value="DUF2809"/>
    <property type="match status" value="1"/>
</dbReference>
<dbReference type="SUPFAM" id="SSF55166">
    <property type="entry name" value="Hedgehog/DD-peptidase"/>
    <property type="match status" value="1"/>
</dbReference>
<evidence type="ECO:0000313" key="3">
    <source>
        <dbReference type="EMBL" id="MCA5893454.1"/>
    </source>
</evidence>
<feature type="transmembrane region" description="Helical" evidence="1">
    <location>
        <begin position="107"/>
        <end position="126"/>
    </location>
</feature>
<dbReference type="PANTHER" id="PTHR34385">
    <property type="entry name" value="D-ALANYL-D-ALANINE CARBOXYPEPTIDASE"/>
    <property type="match status" value="1"/>
</dbReference>
<protein>
    <submittedName>
        <fullName evidence="3">DUF2809 domain-containing protein</fullName>
    </submittedName>
</protein>
<evidence type="ECO:0000259" key="2">
    <source>
        <dbReference type="Pfam" id="PF02557"/>
    </source>
</evidence>
<keyword evidence="1" id="KW-1133">Transmembrane helix</keyword>
<feature type="transmembrane region" description="Helical" evidence="1">
    <location>
        <begin position="38"/>
        <end position="55"/>
    </location>
</feature>
<dbReference type="InterPro" id="IPR003709">
    <property type="entry name" value="VanY-like_core_dom"/>
</dbReference>
<dbReference type="Pfam" id="PF02557">
    <property type="entry name" value="VanY"/>
    <property type="match status" value="1"/>
</dbReference>
<organism evidence="3 4">
    <name type="scientific">Isoptericola luteus</name>
    <dbReference type="NCBI Taxonomy" id="2879484"/>
    <lineage>
        <taxon>Bacteria</taxon>
        <taxon>Bacillati</taxon>
        <taxon>Actinomycetota</taxon>
        <taxon>Actinomycetes</taxon>
        <taxon>Micrococcales</taxon>
        <taxon>Promicromonosporaceae</taxon>
        <taxon>Isoptericola</taxon>
    </lineage>
</organism>
<name>A0ABS7ZIM0_9MICO</name>
<dbReference type="Gene3D" id="3.30.1380.10">
    <property type="match status" value="1"/>
</dbReference>
<dbReference type="InterPro" id="IPR052179">
    <property type="entry name" value="DD-CPase-like"/>
</dbReference>
<keyword evidence="1" id="KW-0812">Transmembrane</keyword>
<feature type="domain" description="D-alanyl-D-alanine carboxypeptidase-like core" evidence="2">
    <location>
        <begin position="383"/>
        <end position="489"/>
    </location>
</feature>
<sequence length="499" mass="52341">MTSRLPRTPRPTAAVLALVVILAGLGGRAVLPPEVGGPLGDALFTVLVLLLLVLVRPRTSPVVAAGAALVVCAAIELSHLSAVPAQILEAVPEARYVFGTAFGATDLAWYALGAAAGGALLHLVRPRSRAVDLDLRHARVLPGRRRGVRVAVSLVLVGVALAGTAGALVWTVRGEQADLAARTATARTELADSADRVADTTVRTVLTAAVDDAQDVLDGTPLLDVRPGDADPLQVRLDEGVAAVRASRLEFAHTEVGGAREALAPVAERAEVVLAASDELADEGRAVADDVGTTARTALGSAVEALDASGDDALQGAPLEDVEAVAATLLAQLDELGRSTTMLLTAQDTAACPEPDQVWFPEAGRLDDAELAPIPWAPQYLVRADVLDGLVELDRAYLAEFGQHLTVNSAYRSYAQQIDVYNPDDPNPLAAPPGCSNHGLGTAVDLAMGPDGFDSARYRWLTDHAEEHGWHHPDWAGPNGRLPEPWHWESVETPTGYES</sequence>
<keyword evidence="4" id="KW-1185">Reference proteome</keyword>
<evidence type="ECO:0000256" key="1">
    <source>
        <dbReference type="SAM" id="Phobius"/>
    </source>
</evidence>
<dbReference type="InterPro" id="IPR009045">
    <property type="entry name" value="Zn_M74/Hedgehog-like"/>
</dbReference>
<feature type="transmembrane region" description="Helical" evidence="1">
    <location>
        <begin position="62"/>
        <end position="87"/>
    </location>
</feature>